<reference evidence="5 6" key="1">
    <citation type="submission" date="2019-05" db="EMBL/GenBank/DDBJ databases">
        <authorList>
            <person name="Pankratov T."/>
            <person name="Grouzdev D."/>
        </authorList>
    </citation>
    <scope>NUCLEOTIDE SEQUENCE [LARGE SCALE GENOMIC DNA]</scope>
    <source>
        <strain evidence="5 6">KEBCLARHB70R</strain>
    </source>
</reference>
<sequence>MVKLRAGGHTVLITGGGSGIGLALARRLVQGGNVVLACGRDQGRLDAARAGCPGLLTLRADIATAQGRAALVETVTREFPVLDILVNNAGLLHLNDLRGATLADELEAEFATNLMAPVALANLLLPTLLRQPEAAIVNVTTGYVFLPSARCATYSATKAGLHAMTRALRFELRNTGVRVVEVMPPAVDTAMARHNEGRKLSPDKIADSIVRALHNDRDEVVIGLSRVAQLLARLAPATGFAIMNRGEARQAR</sequence>
<dbReference type="Pfam" id="PF00106">
    <property type="entry name" value="adh_short"/>
    <property type="match status" value="1"/>
</dbReference>
<dbReference type="SMART" id="SM00822">
    <property type="entry name" value="PKS_KR"/>
    <property type="match status" value="1"/>
</dbReference>
<feature type="domain" description="Ketoreductase" evidence="4">
    <location>
        <begin position="9"/>
        <end position="208"/>
    </location>
</feature>
<dbReference type="RefSeq" id="WP_138324644.1">
    <property type="nucleotide sequence ID" value="NZ_VCDI01000001.1"/>
</dbReference>
<protein>
    <submittedName>
        <fullName evidence="5">SDR family NAD(P)-dependent oxidoreductase</fullName>
    </submittedName>
</protein>
<dbReference type="Gene3D" id="3.40.50.720">
    <property type="entry name" value="NAD(P)-binding Rossmann-like Domain"/>
    <property type="match status" value="1"/>
</dbReference>
<dbReference type="AlphaFoldDB" id="A0A5R9JCA5"/>
<dbReference type="OrthoDB" id="9810734at2"/>
<evidence type="ECO:0000313" key="6">
    <source>
        <dbReference type="Proteomes" id="UP000305654"/>
    </source>
</evidence>
<dbReference type="EMBL" id="VCDI01000001">
    <property type="protein sequence ID" value="TLU74393.1"/>
    <property type="molecule type" value="Genomic_DNA"/>
</dbReference>
<comment type="caution">
    <text evidence="5">The sequence shown here is derived from an EMBL/GenBank/DDBJ whole genome shotgun (WGS) entry which is preliminary data.</text>
</comment>
<dbReference type="GO" id="GO:0016491">
    <property type="term" value="F:oxidoreductase activity"/>
    <property type="evidence" value="ECO:0007669"/>
    <property type="project" value="UniProtKB-KW"/>
</dbReference>
<dbReference type="Proteomes" id="UP000305654">
    <property type="component" value="Unassembled WGS sequence"/>
</dbReference>
<dbReference type="PANTHER" id="PTHR44196:SF1">
    <property type="entry name" value="DEHYDROGENASE_REDUCTASE SDR FAMILY MEMBER 7B"/>
    <property type="match status" value="1"/>
</dbReference>
<organism evidence="5 6">
    <name type="scientific">Lichenicoccus roseus</name>
    <dbReference type="NCBI Taxonomy" id="2683649"/>
    <lineage>
        <taxon>Bacteria</taxon>
        <taxon>Pseudomonadati</taxon>
        <taxon>Pseudomonadota</taxon>
        <taxon>Alphaproteobacteria</taxon>
        <taxon>Acetobacterales</taxon>
        <taxon>Acetobacteraceae</taxon>
        <taxon>Lichenicoccus</taxon>
    </lineage>
</organism>
<dbReference type="InterPro" id="IPR057326">
    <property type="entry name" value="KR_dom"/>
</dbReference>
<evidence type="ECO:0000256" key="3">
    <source>
        <dbReference type="RuleBase" id="RU000363"/>
    </source>
</evidence>
<name>A0A5R9JCA5_9PROT</name>
<dbReference type="SUPFAM" id="SSF51735">
    <property type="entry name" value="NAD(P)-binding Rossmann-fold domains"/>
    <property type="match status" value="1"/>
</dbReference>
<dbReference type="InterPro" id="IPR002347">
    <property type="entry name" value="SDR_fam"/>
</dbReference>
<dbReference type="PANTHER" id="PTHR44196">
    <property type="entry name" value="DEHYDROGENASE/REDUCTASE SDR FAMILY MEMBER 7B"/>
    <property type="match status" value="1"/>
</dbReference>
<dbReference type="InterPro" id="IPR036291">
    <property type="entry name" value="NAD(P)-bd_dom_sf"/>
</dbReference>
<evidence type="ECO:0000313" key="5">
    <source>
        <dbReference type="EMBL" id="TLU74393.1"/>
    </source>
</evidence>
<dbReference type="PRINTS" id="PR00080">
    <property type="entry name" value="SDRFAMILY"/>
</dbReference>
<evidence type="ECO:0000256" key="1">
    <source>
        <dbReference type="ARBA" id="ARBA00006484"/>
    </source>
</evidence>
<dbReference type="PRINTS" id="PR00081">
    <property type="entry name" value="GDHRDH"/>
</dbReference>
<evidence type="ECO:0000259" key="4">
    <source>
        <dbReference type="SMART" id="SM00822"/>
    </source>
</evidence>
<comment type="similarity">
    <text evidence="1 3">Belongs to the short-chain dehydrogenases/reductases (SDR) family.</text>
</comment>
<proteinExistence type="inferred from homology"/>
<keyword evidence="6" id="KW-1185">Reference proteome</keyword>
<evidence type="ECO:0000256" key="2">
    <source>
        <dbReference type="ARBA" id="ARBA00023002"/>
    </source>
</evidence>
<accession>A0A5R9JCA5</accession>
<gene>
    <name evidence="5" type="ORF">FE263_04205</name>
</gene>
<keyword evidence="2" id="KW-0560">Oxidoreductase</keyword>
<dbReference type="GO" id="GO:0016020">
    <property type="term" value="C:membrane"/>
    <property type="evidence" value="ECO:0007669"/>
    <property type="project" value="TreeGrafter"/>
</dbReference>